<keyword evidence="2" id="KW-1185">Reference proteome</keyword>
<reference evidence="1 2" key="1">
    <citation type="journal article" date="2018" name="MBio">
        <title>Comparative Genomics Reveals the Core Gene Toolbox for the Fungus-Insect Symbiosis.</title>
        <authorList>
            <person name="Wang Y."/>
            <person name="Stata M."/>
            <person name="Wang W."/>
            <person name="Stajich J.E."/>
            <person name="White M.M."/>
            <person name="Moncalvo J.M."/>
        </authorList>
    </citation>
    <scope>NUCLEOTIDE SEQUENCE [LARGE SCALE GENOMIC DNA]</scope>
    <source>
        <strain evidence="1 2">SC-DP-2</strain>
    </source>
</reference>
<evidence type="ECO:0000313" key="1">
    <source>
        <dbReference type="EMBL" id="PVV04472.1"/>
    </source>
</evidence>
<dbReference type="Proteomes" id="UP000245609">
    <property type="component" value="Unassembled WGS sequence"/>
</dbReference>
<dbReference type="Gene3D" id="2.40.70.10">
    <property type="entry name" value="Acid Proteases"/>
    <property type="match status" value="1"/>
</dbReference>
<proteinExistence type="predicted"/>
<sequence>MKTYTYDFFSSEILLSNQEFQTKESYSHCVWLLEKECTFVIPTLSHETHTTPGPIDNPINLNPLLLELKINEKPYFAIVDSGATTETISNKLVTETDLQKTTLTSPVNLTVADGNSYQITEKCMFTALMQDKIVKIYALVFNNSKHPLIKLFKDAKKGAEISATLIETHNPEPQNIPPDENFIKMLNRVDSPQIRDVLKEFKTEFTIKDTPLFLPPHRSYKNKKNDAKPIIDSLTE</sequence>
<dbReference type="AlphaFoldDB" id="A0A2T9ZIU4"/>
<accession>A0A2T9ZIU4</accession>
<protein>
    <recommendedName>
        <fullName evidence="3">Peptidase A2 domain-containing protein</fullName>
    </recommendedName>
</protein>
<organism evidence="1 2">
    <name type="scientific">Smittium megazygosporum</name>
    <dbReference type="NCBI Taxonomy" id="133381"/>
    <lineage>
        <taxon>Eukaryota</taxon>
        <taxon>Fungi</taxon>
        <taxon>Fungi incertae sedis</taxon>
        <taxon>Zoopagomycota</taxon>
        <taxon>Kickxellomycotina</taxon>
        <taxon>Harpellomycetes</taxon>
        <taxon>Harpellales</taxon>
        <taxon>Legeriomycetaceae</taxon>
        <taxon>Smittium</taxon>
    </lineage>
</organism>
<comment type="caution">
    <text evidence="1">The sequence shown here is derived from an EMBL/GenBank/DDBJ whole genome shotgun (WGS) entry which is preliminary data.</text>
</comment>
<dbReference type="InterPro" id="IPR021109">
    <property type="entry name" value="Peptidase_aspartic_dom_sf"/>
</dbReference>
<gene>
    <name evidence="1" type="ORF">BB560_001027</name>
</gene>
<dbReference type="Pfam" id="PF13975">
    <property type="entry name" value="gag-asp_proteas"/>
    <property type="match status" value="1"/>
</dbReference>
<dbReference type="CDD" id="cd00303">
    <property type="entry name" value="retropepsin_like"/>
    <property type="match status" value="1"/>
</dbReference>
<dbReference type="EMBL" id="MBFS01000118">
    <property type="protein sequence ID" value="PVV04472.1"/>
    <property type="molecule type" value="Genomic_DNA"/>
</dbReference>
<evidence type="ECO:0008006" key="3">
    <source>
        <dbReference type="Google" id="ProtNLM"/>
    </source>
</evidence>
<evidence type="ECO:0000313" key="2">
    <source>
        <dbReference type="Proteomes" id="UP000245609"/>
    </source>
</evidence>
<name>A0A2T9ZIU4_9FUNG</name>